<reference evidence="2" key="1">
    <citation type="submission" date="2016-10" db="EMBL/GenBank/DDBJ databases">
        <authorList>
            <person name="Varghese N."/>
            <person name="Submissions S."/>
        </authorList>
    </citation>
    <scope>NUCLEOTIDE SEQUENCE [LARGE SCALE GENOMIC DNA]</scope>
    <source>
        <strain evidence="2">DSM 17038</strain>
    </source>
</reference>
<sequence>MSGQDCITHKFSTLMFYANVSNKKAERINLMFGFELGAYLVSEGRLASLV</sequence>
<gene>
    <name evidence="1" type="ORF">SAMN05660649_04453</name>
</gene>
<dbReference type="Proteomes" id="UP000199337">
    <property type="component" value="Unassembled WGS sequence"/>
</dbReference>
<name>A0A1I2YKI9_9FIRM</name>
<keyword evidence="2" id="KW-1185">Reference proteome</keyword>
<organism evidence="1 2">
    <name type="scientific">Desulfotruncus arcticus DSM 17038</name>
    <dbReference type="NCBI Taxonomy" id="1121424"/>
    <lineage>
        <taxon>Bacteria</taxon>
        <taxon>Bacillati</taxon>
        <taxon>Bacillota</taxon>
        <taxon>Clostridia</taxon>
        <taxon>Eubacteriales</taxon>
        <taxon>Desulfallaceae</taxon>
        <taxon>Desulfotruncus</taxon>
    </lineage>
</organism>
<evidence type="ECO:0000313" key="2">
    <source>
        <dbReference type="Proteomes" id="UP000199337"/>
    </source>
</evidence>
<evidence type="ECO:0000313" key="1">
    <source>
        <dbReference type="EMBL" id="SFH25546.1"/>
    </source>
</evidence>
<protein>
    <submittedName>
        <fullName evidence="1">Uncharacterized protein</fullName>
    </submittedName>
</protein>
<accession>A0A1I2YKI9</accession>
<proteinExistence type="predicted"/>
<dbReference type="EMBL" id="FOOX01000021">
    <property type="protein sequence ID" value="SFH25546.1"/>
    <property type="molecule type" value="Genomic_DNA"/>
</dbReference>
<dbReference type="STRING" id="341036.SAMN05660649_04453"/>
<dbReference type="AlphaFoldDB" id="A0A1I2YKI9"/>